<evidence type="ECO:0000313" key="2">
    <source>
        <dbReference type="EMBL" id="CCA66861.1"/>
    </source>
</evidence>
<dbReference type="OrthoDB" id="3200438at2759"/>
<proteinExistence type="predicted"/>
<feature type="region of interest" description="Disordered" evidence="1">
    <location>
        <begin position="1"/>
        <end position="44"/>
    </location>
</feature>
<dbReference type="EMBL" id="CAFZ01000006">
    <property type="protein sequence ID" value="CCA66861.1"/>
    <property type="molecule type" value="Genomic_DNA"/>
</dbReference>
<name>G4T689_SERID</name>
<dbReference type="InParanoid" id="G4T689"/>
<evidence type="ECO:0000256" key="1">
    <source>
        <dbReference type="SAM" id="MobiDB-lite"/>
    </source>
</evidence>
<dbReference type="HOGENOM" id="CLU_1305281_0_0_1"/>
<comment type="caution">
    <text evidence="2">The sequence shown here is derived from an EMBL/GenBank/DDBJ whole genome shotgun (WGS) entry which is preliminary data.</text>
</comment>
<evidence type="ECO:0000313" key="3">
    <source>
        <dbReference type="Proteomes" id="UP000007148"/>
    </source>
</evidence>
<sequence>MDTENIMKISPVRKESKKRSRQDEDEPLSPRSASLRPPKRPALGLDVPLIGHAPQTLFRDVEEPPNVPRISSWRYSDDWVNRTGGLRLDSPLPSIPNAGLLLLNEADFASLRGAPPHQMPTQNTYLPTPTDSPLATVQSFDGYTSINQGSEMPLNVSYPRNDVPQEEDVMMMSPQAEQTRVEKKKLVLGYREGCESCRRRVPGHYMHIIAD</sequence>
<organism evidence="2 3">
    <name type="scientific">Serendipita indica (strain DSM 11827)</name>
    <name type="common">Root endophyte fungus</name>
    <name type="synonym">Piriformospora indica</name>
    <dbReference type="NCBI Taxonomy" id="1109443"/>
    <lineage>
        <taxon>Eukaryota</taxon>
        <taxon>Fungi</taxon>
        <taxon>Dikarya</taxon>
        <taxon>Basidiomycota</taxon>
        <taxon>Agaricomycotina</taxon>
        <taxon>Agaricomycetes</taxon>
        <taxon>Sebacinales</taxon>
        <taxon>Serendipitaceae</taxon>
        <taxon>Serendipita</taxon>
    </lineage>
</organism>
<accession>G4T689</accession>
<dbReference type="Proteomes" id="UP000007148">
    <property type="component" value="Unassembled WGS sequence"/>
</dbReference>
<keyword evidence="3" id="KW-1185">Reference proteome</keyword>
<protein>
    <submittedName>
        <fullName evidence="2">Uncharacterized protein</fullName>
    </submittedName>
</protein>
<dbReference type="AlphaFoldDB" id="G4T689"/>
<gene>
    <name evidence="2" type="ORF">PIIN_00622</name>
</gene>
<reference evidence="2 3" key="1">
    <citation type="journal article" date="2011" name="PLoS Pathog.">
        <title>Endophytic Life Strategies Decoded by Genome and Transcriptome Analyses of the Mutualistic Root Symbiont Piriformospora indica.</title>
        <authorList>
            <person name="Zuccaro A."/>
            <person name="Lahrmann U."/>
            <person name="Guldener U."/>
            <person name="Langen G."/>
            <person name="Pfiffi S."/>
            <person name="Biedenkopf D."/>
            <person name="Wong P."/>
            <person name="Samans B."/>
            <person name="Grimm C."/>
            <person name="Basiewicz M."/>
            <person name="Murat C."/>
            <person name="Martin F."/>
            <person name="Kogel K.H."/>
        </authorList>
    </citation>
    <scope>NUCLEOTIDE SEQUENCE [LARGE SCALE GENOMIC DNA]</scope>
    <source>
        <strain evidence="2 3">DSM 11827</strain>
    </source>
</reference>